<feature type="domain" description="CHAT" evidence="1">
    <location>
        <begin position="41"/>
        <end position="146"/>
    </location>
</feature>
<comment type="caution">
    <text evidence="2">The sequence shown here is derived from an EMBL/GenBank/DDBJ whole genome shotgun (WGS) entry which is preliminary data.</text>
</comment>
<accession>A0A9P5THC6</accession>
<name>A0A9P5THC6_GYMJU</name>
<gene>
    <name evidence="2" type="ORF">CPB84DRAFT_1873586</name>
</gene>
<dbReference type="Proteomes" id="UP000724874">
    <property type="component" value="Unassembled WGS sequence"/>
</dbReference>
<dbReference type="OrthoDB" id="9991317at2759"/>
<dbReference type="Pfam" id="PF12770">
    <property type="entry name" value="CHAT"/>
    <property type="match status" value="1"/>
</dbReference>
<proteinExistence type="predicted"/>
<organism evidence="2 3">
    <name type="scientific">Gymnopilus junonius</name>
    <name type="common">Spectacular rustgill mushroom</name>
    <name type="synonym">Gymnopilus spectabilis subsp. junonius</name>
    <dbReference type="NCBI Taxonomy" id="109634"/>
    <lineage>
        <taxon>Eukaryota</taxon>
        <taxon>Fungi</taxon>
        <taxon>Dikarya</taxon>
        <taxon>Basidiomycota</taxon>
        <taxon>Agaricomycotina</taxon>
        <taxon>Agaricomycetes</taxon>
        <taxon>Agaricomycetidae</taxon>
        <taxon>Agaricales</taxon>
        <taxon>Agaricineae</taxon>
        <taxon>Hymenogastraceae</taxon>
        <taxon>Gymnopilus</taxon>
    </lineage>
</organism>
<reference evidence="2" key="1">
    <citation type="submission" date="2020-11" db="EMBL/GenBank/DDBJ databases">
        <authorList>
            <consortium name="DOE Joint Genome Institute"/>
            <person name="Ahrendt S."/>
            <person name="Riley R."/>
            <person name="Andreopoulos W."/>
            <person name="LaButti K."/>
            <person name="Pangilinan J."/>
            <person name="Ruiz-duenas F.J."/>
            <person name="Barrasa J.M."/>
            <person name="Sanchez-Garcia M."/>
            <person name="Camarero S."/>
            <person name="Miyauchi S."/>
            <person name="Serrano A."/>
            <person name="Linde D."/>
            <person name="Babiker R."/>
            <person name="Drula E."/>
            <person name="Ayuso-Fernandez I."/>
            <person name="Pacheco R."/>
            <person name="Padilla G."/>
            <person name="Ferreira P."/>
            <person name="Barriuso J."/>
            <person name="Kellner H."/>
            <person name="Castanera R."/>
            <person name="Alfaro M."/>
            <person name="Ramirez L."/>
            <person name="Pisabarro A.G."/>
            <person name="Kuo A."/>
            <person name="Tritt A."/>
            <person name="Lipzen A."/>
            <person name="He G."/>
            <person name="Yan M."/>
            <person name="Ng V."/>
            <person name="Cullen D."/>
            <person name="Martin F."/>
            <person name="Rosso M.-N."/>
            <person name="Henrissat B."/>
            <person name="Hibbett D."/>
            <person name="Martinez A.T."/>
            <person name="Grigoriev I.V."/>
        </authorList>
    </citation>
    <scope>NUCLEOTIDE SEQUENCE</scope>
    <source>
        <strain evidence="2">AH 44721</strain>
    </source>
</reference>
<evidence type="ECO:0000313" key="2">
    <source>
        <dbReference type="EMBL" id="KAF8881036.1"/>
    </source>
</evidence>
<dbReference type="EMBL" id="JADNYJ010000135">
    <property type="protein sequence ID" value="KAF8881036.1"/>
    <property type="molecule type" value="Genomic_DNA"/>
</dbReference>
<sequence>MDYVVSSYVPTLGALVNSFQESSSEDFQQKFLAVVQPQTLPSALEELKRIEKPSKPATISSVLEQLSSSSIVHFACHGTQNVGNPLESALILEDGELTLSRIMQVEMKDARLAFLAACETVMGEKEVPDESMHLGAALLFAGFQSVRCHDVVYCRYRWANCRKGILWVFDE</sequence>
<protein>
    <submittedName>
        <fullName evidence="2">CHAT domain-containing protein</fullName>
    </submittedName>
</protein>
<dbReference type="InterPro" id="IPR024983">
    <property type="entry name" value="CHAT_dom"/>
</dbReference>
<evidence type="ECO:0000313" key="3">
    <source>
        <dbReference type="Proteomes" id="UP000724874"/>
    </source>
</evidence>
<keyword evidence="3" id="KW-1185">Reference proteome</keyword>
<dbReference type="AlphaFoldDB" id="A0A9P5THC6"/>
<evidence type="ECO:0000259" key="1">
    <source>
        <dbReference type="Pfam" id="PF12770"/>
    </source>
</evidence>